<comment type="cofactor">
    <cofactor evidence="1">
        <name>[4Fe-4S] cluster</name>
        <dbReference type="ChEBI" id="CHEBI:49883"/>
    </cofactor>
</comment>
<reference evidence="14 15" key="1">
    <citation type="submission" date="2019-09" db="EMBL/GenBank/DDBJ databases">
        <title>The complete genome of Methanoplanus sp. FWC-SCC4.</title>
        <authorList>
            <person name="Chen S.-C."/>
            <person name="Zhou Y.-Z."/>
            <person name="Lai M.-C."/>
        </authorList>
    </citation>
    <scope>NUCLEOTIDE SEQUENCE [LARGE SCALE GENOMIC DNA]</scope>
    <source>
        <strain evidence="14 15">FWC-SCC4</strain>
    </source>
</reference>
<protein>
    <recommendedName>
        <fullName evidence="4">ferredoxin:thioredoxin reductase</fullName>
        <ecNumber evidence="4">1.8.7.2</ecNumber>
    </recommendedName>
    <alternativeName>
        <fullName evidence="12">Ferredoxin-thioredoxin reductase subunit B</fullName>
    </alternativeName>
</protein>
<dbReference type="Pfam" id="PF02943">
    <property type="entry name" value="FeThRed_B"/>
    <property type="match status" value="1"/>
</dbReference>
<comment type="subunit">
    <text evidence="11">Heterodimer of subunit A (variable subunit) and subunit B (catalytic subunit). Heterodimeric FTR forms a complex with ferredoxin and thioredoxin.</text>
</comment>
<keyword evidence="5" id="KW-0004">4Fe-4S</keyword>
<evidence type="ECO:0000256" key="1">
    <source>
        <dbReference type="ARBA" id="ARBA00001966"/>
    </source>
</evidence>
<dbReference type="SUPFAM" id="SSF57662">
    <property type="entry name" value="Ferredoxin thioredoxin reductase (FTR), catalytic beta chain"/>
    <property type="match status" value="1"/>
</dbReference>
<dbReference type="KEGG" id="mefw:F1737_07480"/>
<gene>
    <name evidence="14" type="ORF">F1737_07480</name>
</gene>
<accession>A0AA97I3C0</accession>
<keyword evidence="9" id="KW-0411">Iron-sulfur</keyword>
<evidence type="ECO:0000256" key="8">
    <source>
        <dbReference type="ARBA" id="ARBA00023004"/>
    </source>
</evidence>
<dbReference type="Gene3D" id="3.90.460.10">
    <property type="entry name" value="Ferredoxin thioredoxin reductase catalytic beta subunit"/>
    <property type="match status" value="1"/>
</dbReference>
<evidence type="ECO:0000256" key="6">
    <source>
        <dbReference type="ARBA" id="ARBA00022723"/>
    </source>
</evidence>
<dbReference type="InterPro" id="IPR004209">
    <property type="entry name" value="FTR_bsu"/>
</dbReference>
<dbReference type="InterPro" id="IPR036644">
    <property type="entry name" value="FTR_bsu_sf"/>
</dbReference>
<evidence type="ECO:0000256" key="2">
    <source>
        <dbReference type="ARBA" id="ARBA00003945"/>
    </source>
</evidence>
<keyword evidence="8" id="KW-0408">Iron</keyword>
<keyword evidence="6" id="KW-0479">Metal-binding</keyword>
<dbReference type="GO" id="GO:0016730">
    <property type="term" value="F:oxidoreductase activity, acting on iron-sulfur proteins as donors"/>
    <property type="evidence" value="ECO:0007669"/>
    <property type="project" value="InterPro"/>
</dbReference>
<dbReference type="PANTHER" id="PTHR35113">
    <property type="entry name" value="FERREDOXIN-THIOREDOXIN REDUCTASE CATALYTIC CHAIN, CHLOROPLASTIC"/>
    <property type="match status" value="1"/>
</dbReference>
<dbReference type="RefSeq" id="WP_317135964.1">
    <property type="nucleotide sequence ID" value="NZ_CP043875.1"/>
</dbReference>
<evidence type="ECO:0000256" key="13">
    <source>
        <dbReference type="ARBA" id="ARBA00048150"/>
    </source>
</evidence>
<evidence type="ECO:0000256" key="11">
    <source>
        <dbReference type="ARBA" id="ARBA00026011"/>
    </source>
</evidence>
<evidence type="ECO:0000256" key="9">
    <source>
        <dbReference type="ARBA" id="ARBA00023014"/>
    </source>
</evidence>
<evidence type="ECO:0000256" key="3">
    <source>
        <dbReference type="ARBA" id="ARBA00007941"/>
    </source>
</evidence>
<evidence type="ECO:0000256" key="12">
    <source>
        <dbReference type="ARBA" id="ARBA00030295"/>
    </source>
</evidence>
<keyword evidence="7" id="KW-0560">Oxidoreductase</keyword>
<proteinExistence type="inferred from homology"/>
<evidence type="ECO:0000256" key="4">
    <source>
        <dbReference type="ARBA" id="ARBA00012358"/>
    </source>
</evidence>
<dbReference type="EC" id="1.8.7.2" evidence="4"/>
<comment type="function">
    <text evidence="2">Catalytic subunit of the ferredoxin-thioredoxin reductase (FTR), which catalyzes the two-electron reduction of thioredoxins by the electrons provided by reduced ferredoxin.</text>
</comment>
<organism evidence="14 15">
    <name type="scientific">Methanochimaera problematica</name>
    <dbReference type="NCBI Taxonomy" id="2609417"/>
    <lineage>
        <taxon>Archaea</taxon>
        <taxon>Methanobacteriati</taxon>
        <taxon>Methanobacteriota</taxon>
        <taxon>Stenosarchaea group</taxon>
        <taxon>Methanomicrobia</taxon>
        <taxon>Methanomicrobiales</taxon>
        <taxon>Methanomicrobiaceae</taxon>
        <taxon>Methanochimaera</taxon>
    </lineage>
</organism>
<evidence type="ECO:0000256" key="10">
    <source>
        <dbReference type="ARBA" id="ARBA00023157"/>
    </source>
</evidence>
<dbReference type="GeneID" id="85229999"/>
<name>A0AA97I3C0_9EURY</name>
<evidence type="ECO:0000256" key="5">
    <source>
        <dbReference type="ARBA" id="ARBA00022485"/>
    </source>
</evidence>
<keyword evidence="15" id="KW-1185">Reference proteome</keyword>
<dbReference type="GO" id="GO:0051539">
    <property type="term" value="F:4 iron, 4 sulfur cluster binding"/>
    <property type="evidence" value="ECO:0007669"/>
    <property type="project" value="UniProtKB-KW"/>
</dbReference>
<dbReference type="EMBL" id="CP043875">
    <property type="protein sequence ID" value="WOF16543.1"/>
    <property type="molecule type" value="Genomic_DNA"/>
</dbReference>
<dbReference type="Proteomes" id="UP001301797">
    <property type="component" value="Chromosome"/>
</dbReference>
<dbReference type="PANTHER" id="PTHR35113:SF1">
    <property type="entry name" value="FERREDOXIN-THIOREDOXIN REDUCTASE CATALYTIC CHAIN, CHLOROPLASTIC"/>
    <property type="match status" value="1"/>
</dbReference>
<dbReference type="AlphaFoldDB" id="A0AA97I3C0"/>
<keyword evidence="10" id="KW-1015">Disulfide bond</keyword>
<comment type="similarity">
    <text evidence="3">Belongs to the ferredoxin thioredoxin reductase beta subunit family.</text>
</comment>
<evidence type="ECO:0000313" key="15">
    <source>
        <dbReference type="Proteomes" id="UP001301797"/>
    </source>
</evidence>
<evidence type="ECO:0000256" key="7">
    <source>
        <dbReference type="ARBA" id="ARBA00023002"/>
    </source>
</evidence>
<comment type="catalytic activity">
    <reaction evidence="13">
        <text>[thioredoxin]-disulfide + 2 reduced [2Fe-2S]-[ferredoxin] + 2 H(+) = [thioredoxin]-dithiol + 2 oxidized [2Fe-2S]-[ferredoxin]</text>
        <dbReference type="Rhea" id="RHEA:42336"/>
        <dbReference type="Rhea" id="RHEA-COMP:10000"/>
        <dbReference type="Rhea" id="RHEA-COMP:10001"/>
        <dbReference type="Rhea" id="RHEA-COMP:10698"/>
        <dbReference type="Rhea" id="RHEA-COMP:10700"/>
        <dbReference type="ChEBI" id="CHEBI:15378"/>
        <dbReference type="ChEBI" id="CHEBI:29950"/>
        <dbReference type="ChEBI" id="CHEBI:33737"/>
        <dbReference type="ChEBI" id="CHEBI:33738"/>
        <dbReference type="ChEBI" id="CHEBI:50058"/>
        <dbReference type="EC" id="1.8.7.2"/>
    </reaction>
</comment>
<dbReference type="GO" id="GO:0046872">
    <property type="term" value="F:metal ion binding"/>
    <property type="evidence" value="ECO:0007669"/>
    <property type="project" value="UniProtKB-KW"/>
</dbReference>
<sequence length="99" mass="11414">MTTDTEESRKELKELSEKIHLWAEGYAGENGWKLNGDERQLGAVLKGLARNTIKYGEQYCPCRIRSGDPEKDAEIICPCIYHEDEIKNDGNCHCQFFFK</sequence>
<evidence type="ECO:0000313" key="14">
    <source>
        <dbReference type="EMBL" id="WOF16543.1"/>
    </source>
</evidence>